<reference evidence="2" key="1">
    <citation type="journal article" date="2017" name="Parasit. Vectors">
        <title>Sialotranscriptomics of Rhipicephalus zambeziensis reveals intricate expression profiles of secretory proteins and suggests tight temporal transcriptional regulation during blood-feeding.</title>
        <authorList>
            <person name="de Castro M.H."/>
            <person name="de Klerk D."/>
            <person name="Pienaar R."/>
            <person name="Rees D.J.G."/>
            <person name="Mans B.J."/>
        </authorList>
    </citation>
    <scope>NUCLEOTIDE SEQUENCE</scope>
    <source>
        <tissue evidence="2">Salivary glands</tissue>
    </source>
</reference>
<accession>A0A224YRD2</accession>
<dbReference type="AlphaFoldDB" id="A0A224YRD2"/>
<feature type="compositionally biased region" description="Polar residues" evidence="1">
    <location>
        <begin position="131"/>
        <end position="143"/>
    </location>
</feature>
<sequence length="520" mass="57378">MDAGSVVESTHPSTDGVWPLGYNVWPPSTFPVEDVDSMHVDESGGKADGQFVVLAGANVDEEDSGYDQGGFCISTGSSDGILGGMEEEARCGDGVHDPDGASELSESGNNRGSGPVEFEGRKNAEPDMTRCGSTEPMSQSPATPVSLGGDQVKTRRIKEEPLEQLFDTGNHVQRLRSWAVDFWQSERFNTISTHIEEDSRDEERPIVDAVGRPAETQMNGGHCAVKVKAEEKQVSGSDQLMRYASEEPAHNLSASSDNSSDELVGGGGSPAALRKVSQSVDTQPESPNLVLVSYKELDEVVTERVDECLEKDVRALLLPLEAKCNGLLAALRRNRCETMQLSEQISELMLKEHWEGQTQKLPTDVTQPSERGARVSEFRTLRKKRCPWYPGASWRRQLRKCRTRRLWDSFYAKCASGAMTEHVHGEPDSDGSVKDSDQRDHPAARQVAVAEFQQNCTGAHKPAVASCRSKQTFEVSRPHQGRDTPKERPPNQTPYEVEVRPGIPYTPESFWDAPYSIWMN</sequence>
<feature type="compositionally biased region" description="Basic and acidic residues" evidence="1">
    <location>
        <begin position="118"/>
        <end position="128"/>
    </location>
</feature>
<feature type="region of interest" description="Disordered" evidence="1">
    <location>
        <begin position="421"/>
        <end position="444"/>
    </location>
</feature>
<protein>
    <submittedName>
        <fullName evidence="2">Uncharacterized protein</fullName>
    </submittedName>
</protein>
<feature type="compositionally biased region" description="Basic and acidic residues" evidence="1">
    <location>
        <begin position="421"/>
        <end position="443"/>
    </location>
</feature>
<organism evidence="2">
    <name type="scientific">Rhipicephalus zambeziensis</name>
    <dbReference type="NCBI Taxonomy" id="60191"/>
    <lineage>
        <taxon>Eukaryota</taxon>
        <taxon>Metazoa</taxon>
        <taxon>Ecdysozoa</taxon>
        <taxon>Arthropoda</taxon>
        <taxon>Chelicerata</taxon>
        <taxon>Arachnida</taxon>
        <taxon>Acari</taxon>
        <taxon>Parasitiformes</taxon>
        <taxon>Ixodida</taxon>
        <taxon>Ixodoidea</taxon>
        <taxon>Ixodidae</taxon>
        <taxon>Rhipicephalinae</taxon>
        <taxon>Rhipicephalus</taxon>
        <taxon>Rhipicephalus</taxon>
    </lineage>
</organism>
<evidence type="ECO:0000313" key="2">
    <source>
        <dbReference type="EMBL" id="MAA20178.1"/>
    </source>
</evidence>
<proteinExistence type="predicted"/>
<feature type="compositionally biased region" description="Basic and acidic residues" evidence="1">
    <location>
        <begin position="476"/>
        <end position="489"/>
    </location>
</feature>
<name>A0A224YRD2_9ACAR</name>
<evidence type="ECO:0000256" key="1">
    <source>
        <dbReference type="SAM" id="MobiDB-lite"/>
    </source>
</evidence>
<feature type="region of interest" description="Disordered" evidence="1">
    <location>
        <begin position="247"/>
        <end position="284"/>
    </location>
</feature>
<feature type="region of interest" description="Disordered" evidence="1">
    <location>
        <begin position="91"/>
        <end position="151"/>
    </location>
</feature>
<feature type="region of interest" description="Disordered" evidence="1">
    <location>
        <begin position="460"/>
        <end position="496"/>
    </location>
</feature>
<dbReference type="EMBL" id="GFPF01009032">
    <property type="protein sequence ID" value="MAA20178.1"/>
    <property type="molecule type" value="Transcribed_RNA"/>
</dbReference>